<dbReference type="Proteomes" id="UP001370490">
    <property type="component" value="Unassembled WGS sequence"/>
</dbReference>
<comment type="caution">
    <text evidence="3">The sequence shown here is derived from an EMBL/GenBank/DDBJ whole genome shotgun (WGS) entry which is preliminary data.</text>
</comment>
<proteinExistence type="predicted"/>
<name>A0AAN8ZM53_9MAGN</name>
<gene>
    <name evidence="3" type="ORF">RJ641_028819</name>
</gene>
<sequence length="131" mass="14381">MWFQCRSMDTECHCGHSTWGRLKVTSKDPESIDCVKSVNEVAEESWKRFTSEECEPLQGHLKHPEQVDANGNVGSLPGQDTSADVGGKILGANTTLPDAFTAKHEPSQSGSEPFYIIHLYCNLEPCNISGV</sequence>
<evidence type="ECO:0000313" key="3">
    <source>
        <dbReference type="EMBL" id="KAK6939288.1"/>
    </source>
</evidence>
<dbReference type="InterPro" id="IPR024632">
    <property type="entry name" value="PLipase_D_C"/>
</dbReference>
<feature type="region of interest" description="Disordered" evidence="1">
    <location>
        <begin position="64"/>
        <end position="88"/>
    </location>
</feature>
<evidence type="ECO:0000256" key="1">
    <source>
        <dbReference type="SAM" id="MobiDB-lite"/>
    </source>
</evidence>
<dbReference type="Pfam" id="PF12357">
    <property type="entry name" value="PLD_C"/>
    <property type="match status" value="1"/>
</dbReference>
<dbReference type="EMBL" id="JBAMMX010000005">
    <property type="protein sequence ID" value="KAK6939288.1"/>
    <property type="molecule type" value="Genomic_DNA"/>
</dbReference>
<evidence type="ECO:0000313" key="4">
    <source>
        <dbReference type="Proteomes" id="UP001370490"/>
    </source>
</evidence>
<evidence type="ECO:0000259" key="2">
    <source>
        <dbReference type="Pfam" id="PF12357"/>
    </source>
</evidence>
<protein>
    <submittedName>
        <fullName evidence="3">Phospholipase D, C-terminal</fullName>
    </submittedName>
</protein>
<reference evidence="3 4" key="1">
    <citation type="submission" date="2023-12" db="EMBL/GenBank/DDBJ databases">
        <title>A high-quality genome assembly for Dillenia turbinata (Dilleniales).</title>
        <authorList>
            <person name="Chanderbali A."/>
        </authorList>
    </citation>
    <scope>NUCLEOTIDE SEQUENCE [LARGE SCALE GENOMIC DNA]</scope>
    <source>
        <strain evidence="3">LSX21</strain>
        <tissue evidence="3">Leaf</tissue>
    </source>
</reference>
<organism evidence="3 4">
    <name type="scientific">Dillenia turbinata</name>
    <dbReference type="NCBI Taxonomy" id="194707"/>
    <lineage>
        <taxon>Eukaryota</taxon>
        <taxon>Viridiplantae</taxon>
        <taxon>Streptophyta</taxon>
        <taxon>Embryophyta</taxon>
        <taxon>Tracheophyta</taxon>
        <taxon>Spermatophyta</taxon>
        <taxon>Magnoliopsida</taxon>
        <taxon>eudicotyledons</taxon>
        <taxon>Gunneridae</taxon>
        <taxon>Pentapetalae</taxon>
        <taxon>Dilleniales</taxon>
        <taxon>Dilleniaceae</taxon>
        <taxon>Dillenia</taxon>
    </lineage>
</organism>
<feature type="domain" description="Phospholipase D C-terminal" evidence="2">
    <location>
        <begin position="27"/>
        <end position="92"/>
    </location>
</feature>
<accession>A0AAN8ZM53</accession>
<keyword evidence="4" id="KW-1185">Reference proteome</keyword>
<dbReference type="AlphaFoldDB" id="A0AAN8ZM53"/>